<feature type="compositionally biased region" description="Low complexity" evidence="1">
    <location>
        <begin position="145"/>
        <end position="167"/>
    </location>
</feature>
<evidence type="ECO:0000313" key="2">
    <source>
        <dbReference type="EMBL" id="UNM15253.1"/>
    </source>
</evidence>
<keyword evidence="3" id="KW-1185">Reference proteome</keyword>
<dbReference type="Pfam" id="PF06078">
    <property type="entry name" value="DUF937"/>
    <property type="match status" value="1"/>
</dbReference>
<dbReference type="EMBL" id="CP071872">
    <property type="protein sequence ID" value="UNM15253.1"/>
    <property type="molecule type" value="Genomic_DNA"/>
</dbReference>
<evidence type="ECO:0000256" key="1">
    <source>
        <dbReference type="SAM" id="MobiDB-lite"/>
    </source>
</evidence>
<organism evidence="2 3">
    <name type="scientific">Streptomyces formicae</name>
    <dbReference type="NCBI Taxonomy" id="1616117"/>
    <lineage>
        <taxon>Bacteria</taxon>
        <taxon>Bacillati</taxon>
        <taxon>Actinomycetota</taxon>
        <taxon>Actinomycetes</taxon>
        <taxon>Kitasatosporales</taxon>
        <taxon>Streptomycetaceae</taxon>
        <taxon>Streptomyces</taxon>
    </lineage>
</organism>
<protein>
    <submittedName>
        <fullName evidence="2">DUF937 domain-containing protein</fullName>
    </submittedName>
</protein>
<dbReference type="Proteomes" id="UP000828924">
    <property type="component" value="Chromosome"/>
</dbReference>
<accession>A0ABY3WRI4</accession>
<dbReference type="RefSeq" id="WP_242336602.1">
    <property type="nucleotide sequence ID" value="NZ_CP071872.1"/>
</dbReference>
<name>A0ABY3WRI4_9ACTN</name>
<proteinExistence type="predicted"/>
<reference evidence="2 3" key="1">
    <citation type="submission" date="2021-03" db="EMBL/GenBank/DDBJ databases">
        <title>Complete genome of Streptomyces formicae strain 1H-GS9 (DSM 100524).</title>
        <authorList>
            <person name="Atanasov K.E."/>
            <person name="Altabella T."/>
            <person name="Ferrer A."/>
        </authorList>
    </citation>
    <scope>NUCLEOTIDE SEQUENCE [LARGE SCALE GENOMIC DNA]</scope>
    <source>
        <strain evidence="2 3">1H-GS9</strain>
    </source>
</reference>
<feature type="region of interest" description="Disordered" evidence="1">
    <location>
        <begin position="137"/>
        <end position="181"/>
    </location>
</feature>
<dbReference type="InterPro" id="IPR009282">
    <property type="entry name" value="DUF937"/>
</dbReference>
<evidence type="ECO:0000313" key="3">
    <source>
        <dbReference type="Proteomes" id="UP000828924"/>
    </source>
</evidence>
<gene>
    <name evidence="2" type="ORF">J4032_30700</name>
</gene>
<sequence>MSDDSFQQDVLNELGDDQLTEIAGLLGTDAAGATTVVDSSVSELSGGLREAAATPDQAEEVRQAVAEVSEPPLEGVAPLGGGLLGGGLMASVLSRLARPAAMAVAKRTGLPVATVSRVLELLIPVVVTVLTKRAARGRSAGAGGAPATRGGAPGAAASPGASESGMGEVLGGLLGGEPKKR</sequence>